<proteinExistence type="inferred from homology"/>
<reference evidence="10" key="1">
    <citation type="submission" date="2017-02" db="EMBL/GenBank/DDBJ databases">
        <authorList>
            <person name="Varghese N."/>
            <person name="Submissions S."/>
        </authorList>
    </citation>
    <scope>NUCLEOTIDE SEQUENCE [LARGE SCALE GENOMIC DNA]</scope>
    <source>
        <strain evidence="10">ATCC BAA-73</strain>
    </source>
</reference>
<dbReference type="GO" id="GO:0006085">
    <property type="term" value="P:acetyl-CoA biosynthetic process"/>
    <property type="evidence" value="ECO:0007669"/>
    <property type="project" value="UniProtKB-UniRule"/>
</dbReference>
<keyword evidence="10" id="KW-1185">Reference proteome</keyword>
<evidence type="ECO:0000313" key="10">
    <source>
        <dbReference type="Proteomes" id="UP000190625"/>
    </source>
</evidence>
<dbReference type="SUPFAM" id="SSF53067">
    <property type="entry name" value="Actin-like ATPase domain"/>
    <property type="match status" value="2"/>
</dbReference>
<keyword evidence="6 7" id="KW-0067">ATP-binding</keyword>
<dbReference type="PROSITE" id="PS01075">
    <property type="entry name" value="ACETATE_KINASE_1"/>
    <property type="match status" value="1"/>
</dbReference>
<keyword evidence="7" id="KW-0460">Magnesium</keyword>
<feature type="site" description="Transition state stabilizer" evidence="7">
    <location>
        <position position="241"/>
    </location>
</feature>
<dbReference type="InterPro" id="IPR043129">
    <property type="entry name" value="ATPase_NBD"/>
</dbReference>
<feature type="site" description="Transition state stabilizer" evidence="7">
    <location>
        <position position="180"/>
    </location>
</feature>
<feature type="binding site" evidence="7">
    <location>
        <position position="91"/>
    </location>
    <ligand>
        <name>substrate</name>
    </ligand>
</feature>
<feature type="binding site" evidence="7">
    <location>
        <position position="7"/>
    </location>
    <ligand>
        <name>Mg(2+)</name>
        <dbReference type="ChEBI" id="CHEBI:18420"/>
    </ligand>
</feature>
<evidence type="ECO:0000256" key="6">
    <source>
        <dbReference type="ARBA" id="ARBA00022840"/>
    </source>
</evidence>
<dbReference type="OrthoDB" id="9802453at2"/>
<dbReference type="NCBIfam" id="TIGR00016">
    <property type="entry name" value="ackA"/>
    <property type="match status" value="1"/>
</dbReference>
<dbReference type="PANTHER" id="PTHR21060:SF15">
    <property type="entry name" value="ACETATE KINASE-RELATED"/>
    <property type="match status" value="1"/>
</dbReference>
<comment type="subunit">
    <text evidence="7">Homodimer.</text>
</comment>
<dbReference type="PIRSF" id="PIRSF000722">
    <property type="entry name" value="Acetate_prop_kin"/>
    <property type="match status" value="1"/>
</dbReference>
<comment type="subcellular location">
    <subcellularLocation>
        <location evidence="7">Cytoplasm</location>
    </subcellularLocation>
</comment>
<feature type="binding site" evidence="7">
    <location>
        <begin position="208"/>
        <end position="212"/>
    </location>
    <ligand>
        <name>ATP</name>
        <dbReference type="ChEBI" id="CHEBI:30616"/>
    </ligand>
</feature>
<dbReference type="GO" id="GO:0005524">
    <property type="term" value="F:ATP binding"/>
    <property type="evidence" value="ECO:0007669"/>
    <property type="project" value="UniProtKB-KW"/>
</dbReference>
<comment type="function">
    <text evidence="7">Catalyzes the formation of acetyl phosphate from acetate and ATP. Can also catalyze the reverse reaction.</text>
</comment>
<evidence type="ECO:0000256" key="3">
    <source>
        <dbReference type="ARBA" id="ARBA00022679"/>
    </source>
</evidence>
<evidence type="ECO:0000256" key="2">
    <source>
        <dbReference type="ARBA" id="ARBA00022490"/>
    </source>
</evidence>
<organism evidence="9 10">
    <name type="scientific">Selenihalanaerobacter shriftii</name>
    <dbReference type="NCBI Taxonomy" id="142842"/>
    <lineage>
        <taxon>Bacteria</taxon>
        <taxon>Bacillati</taxon>
        <taxon>Bacillota</taxon>
        <taxon>Clostridia</taxon>
        <taxon>Halanaerobiales</taxon>
        <taxon>Halobacteroidaceae</taxon>
        <taxon>Selenihalanaerobacter</taxon>
    </lineage>
</organism>
<dbReference type="GO" id="GO:0000287">
    <property type="term" value="F:magnesium ion binding"/>
    <property type="evidence" value="ECO:0007669"/>
    <property type="project" value="UniProtKB-UniRule"/>
</dbReference>
<feature type="binding site" evidence="7">
    <location>
        <begin position="283"/>
        <end position="285"/>
    </location>
    <ligand>
        <name>ATP</name>
        <dbReference type="ChEBI" id="CHEBI:30616"/>
    </ligand>
</feature>
<dbReference type="GO" id="GO:0008776">
    <property type="term" value="F:acetate kinase activity"/>
    <property type="evidence" value="ECO:0007669"/>
    <property type="project" value="UniProtKB-UniRule"/>
</dbReference>
<dbReference type="HAMAP" id="MF_00020">
    <property type="entry name" value="Acetate_kinase"/>
    <property type="match status" value="1"/>
</dbReference>
<dbReference type="AlphaFoldDB" id="A0A1T4PI35"/>
<dbReference type="PROSITE" id="PS01076">
    <property type="entry name" value="ACETATE_KINASE_2"/>
    <property type="match status" value="1"/>
</dbReference>
<evidence type="ECO:0000256" key="8">
    <source>
        <dbReference type="RuleBase" id="RU003835"/>
    </source>
</evidence>
<dbReference type="EC" id="2.7.2.1" evidence="7"/>
<keyword evidence="5 7" id="KW-0418">Kinase</keyword>
<sequence length="404" mass="43537">MKVLVLNCGSSSAKYQLINMENESPLASGVVERIGIDGAFLTHEPAGSEEVKIENEIPDHSVAIKMVIDTLLDDDYGVIASMDEISAVGHRVVHGGENFADSALIDDEVYNAIDEVKHLAPLHNPPNLLGIQVSQELMPETPDVAVFDTAFHQTMPAKSYMYALPYEWYEDYGVRRYGFHGTSHKYVAKRAAEILGKSFEDLKIITCHLGNGASVAAVDGGKVMDTSMGLTPLEGLVMGTRCGDIDPAIVPFMMENEGYSAAEMDNVLNKKSGVAGLSGVSNDFRDIGEEAESGNEQAQIAIDVFAQRVKKYIGSYSAVLGGADVVVFTAGIGENAIEIRANILEGLGYLGLTLDEEKNDMRGKEQVITTDDADNIAMVVPTNEELVIARDTKRLVEEAAEAAS</sequence>
<keyword evidence="4 7" id="KW-0547">Nucleotide-binding</keyword>
<comment type="similarity">
    <text evidence="1 7 8">Belongs to the acetokinase family.</text>
</comment>
<feature type="active site" description="Proton donor/acceptor" evidence="7">
    <location>
        <position position="148"/>
    </location>
</feature>
<dbReference type="Gene3D" id="3.30.420.40">
    <property type="match status" value="2"/>
</dbReference>
<comment type="pathway">
    <text evidence="7">Metabolic intermediate biosynthesis; acetyl-CoA biosynthesis; acetyl-CoA from acetate: step 1/2.</text>
</comment>
<dbReference type="Pfam" id="PF00871">
    <property type="entry name" value="Acetate_kinase"/>
    <property type="match status" value="1"/>
</dbReference>
<dbReference type="GO" id="GO:0005737">
    <property type="term" value="C:cytoplasm"/>
    <property type="evidence" value="ECO:0007669"/>
    <property type="project" value="UniProtKB-SubCell"/>
</dbReference>
<name>A0A1T4PI35_9FIRM</name>
<accession>A0A1T4PI35</accession>
<gene>
    <name evidence="7" type="primary">ackA</name>
    <name evidence="9" type="ORF">SAMN02745118_02180</name>
</gene>
<dbReference type="InterPro" id="IPR004372">
    <property type="entry name" value="Ac/propionate_kinase"/>
</dbReference>
<dbReference type="PRINTS" id="PR00471">
    <property type="entry name" value="ACETATEKNASE"/>
</dbReference>
<evidence type="ECO:0000256" key="1">
    <source>
        <dbReference type="ARBA" id="ARBA00008748"/>
    </source>
</evidence>
<dbReference type="STRING" id="142842.SAMN02745118_02180"/>
<feature type="binding site" evidence="7">
    <location>
        <begin position="331"/>
        <end position="335"/>
    </location>
    <ligand>
        <name>ATP</name>
        <dbReference type="ChEBI" id="CHEBI:30616"/>
    </ligand>
</feature>
<evidence type="ECO:0000256" key="4">
    <source>
        <dbReference type="ARBA" id="ARBA00022741"/>
    </source>
</evidence>
<dbReference type="PANTHER" id="PTHR21060">
    <property type="entry name" value="ACETATE KINASE"/>
    <property type="match status" value="1"/>
</dbReference>
<dbReference type="RefSeq" id="WP_078810629.1">
    <property type="nucleotide sequence ID" value="NZ_FUWM01000019.1"/>
</dbReference>
<dbReference type="Proteomes" id="UP000190625">
    <property type="component" value="Unassembled WGS sequence"/>
</dbReference>
<evidence type="ECO:0000256" key="7">
    <source>
        <dbReference type="HAMAP-Rule" id="MF_00020"/>
    </source>
</evidence>
<feature type="binding site" evidence="7">
    <location>
        <position position="384"/>
    </location>
    <ligand>
        <name>Mg(2+)</name>
        <dbReference type="ChEBI" id="CHEBI:18420"/>
    </ligand>
</feature>
<feature type="binding site" evidence="7">
    <location>
        <position position="14"/>
    </location>
    <ligand>
        <name>ATP</name>
        <dbReference type="ChEBI" id="CHEBI:30616"/>
    </ligand>
</feature>
<keyword evidence="3 7" id="KW-0808">Transferase</keyword>
<comment type="cofactor">
    <cofactor evidence="7">
        <name>Mg(2+)</name>
        <dbReference type="ChEBI" id="CHEBI:18420"/>
    </cofactor>
    <cofactor evidence="7">
        <name>Mn(2+)</name>
        <dbReference type="ChEBI" id="CHEBI:29035"/>
    </cofactor>
    <text evidence="7">Mg(2+). Can also accept Mn(2+).</text>
</comment>
<evidence type="ECO:0000313" key="9">
    <source>
        <dbReference type="EMBL" id="SJZ91230.1"/>
    </source>
</evidence>
<protein>
    <recommendedName>
        <fullName evidence="7">Acetate kinase</fullName>
        <ecNumber evidence="7">2.7.2.1</ecNumber>
    </recommendedName>
    <alternativeName>
        <fullName evidence="7">Acetokinase</fullName>
    </alternativeName>
</protein>
<evidence type="ECO:0000256" key="5">
    <source>
        <dbReference type="ARBA" id="ARBA00022777"/>
    </source>
</evidence>
<dbReference type="UniPathway" id="UPA00340">
    <property type="reaction ID" value="UER00458"/>
</dbReference>
<dbReference type="InterPro" id="IPR023865">
    <property type="entry name" value="Aliphatic_acid_kinase_CS"/>
</dbReference>
<keyword evidence="7" id="KW-0479">Metal-binding</keyword>
<dbReference type="InterPro" id="IPR000890">
    <property type="entry name" value="Aliphatic_acid_kin_short-chain"/>
</dbReference>
<dbReference type="EMBL" id="FUWM01000019">
    <property type="protein sequence ID" value="SJZ91230.1"/>
    <property type="molecule type" value="Genomic_DNA"/>
</dbReference>
<dbReference type="GO" id="GO:0006083">
    <property type="term" value="P:acetate metabolic process"/>
    <property type="evidence" value="ECO:0007669"/>
    <property type="project" value="TreeGrafter"/>
</dbReference>
<comment type="catalytic activity">
    <reaction evidence="7">
        <text>acetate + ATP = acetyl phosphate + ADP</text>
        <dbReference type="Rhea" id="RHEA:11352"/>
        <dbReference type="ChEBI" id="CHEBI:22191"/>
        <dbReference type="ChEBI" id="CHEBI:30089"/>
        <dbReference type="ChEBI" id="CHEBI:30616"/>
        <dbReference type="ChEBI" id="CHEBI:456216"/>
        <dbReference type="EC" id="2.7.2.1"/>
    </reaction>
</comment>
<dbReference type="CDD" id="cd24010">
    <property type="entry name" value="ASKHA_NBD_AcK_PK"/>
    <property type="match status" value="1"/>
</dbReference>
<keyword evidence="2 7" id="KW-0963">Cytoplasm</keyword>